<evidence type="ECO:0000313" key="1">
    <source>
        <dbReference type="EMBL" id="TPG41544.1"/>
    </source>
</evidence>
<dbReference type="EMBL" id="RCZH01000005">
    <property type="protein sequence ID" value="TPG41544.1"/>
    <property type="molecule type" value="Genomic_DNA"/>
</dbReference>
<protein>
    <submittedName>
        <fullName evidence="1">Uncharacterized protein</fullName>
    </submittedName>
</protein>
<sequence>MPDITTFETLDSAIKKFGGKPIVLEALWDGDTSGWFLCLFIYTKNDSFFNKSTNRFLLGQIRLGEDIRLFKNEPFTEISLAKELGAIAEKQYNLEFYFPSQNEPDDNCPQWSDRYLGINCLGCNKLIIPTTSPHLPKDICYNCHLKKESNQKLINNELVQDGVVLYLSNDEKSEKLGFYGSYDYLILSKFNIPTLSDVDKIESVKVFSIPVEELQILKNDIEKELKLKLQDYIKPEINEEHRRFSHSIYEIEYEGINYTLETQRNQDHSYILESIRTLTYLEKAIIEKMNLQICFIRGLRYQEDSVLRYLHYLKNDFSNIDELFEHYKILLSEQDILQTIESLSNYGCLIFEGFTIKSTELGKTIV</sequence>
<organism evidence="1 2">
    <name type="scientific">Flavobacterium pectinovorum</name>
    <dbReference type="NCBI Taxonomy" id="29533"/>
    <lineage>
        <taxon>Bacteria</taxon>
        <taxon>Pseudomonadati</taxon>
        <taxon>Bacteroidota</taxon>
        <taxon>Flavobacteriia</taxon>
        <taxon>Flavobacteriales</taxon>
        <taxon>Flavobacteriaceae</taxon>
        <taxon>Flavobacterium</taxon>
    </lineage>
</organism>
<evidence type="ECO:0000313" key="2">
    <source>
        <dbReference type="Proteomes" id="UP000319700"/>
    </source>
</evidence>
<comment type="caution">
    <text evidence="1">The sequence shown here is derived from an EMBL/GenBank/DDBJ whole genome shotgun (WGS) entry which is preliminary data.</text>
</comment>
<gene>
    <name evidence="1" type="ORF">EAH81_08645</name>
</gene>
<dbReference type="OrthoDB" id="3470575at2"/>
<proteinExistence type="predicted"/>
<name>A0A502EWX7_9FLAO</name>
<dbReference type="Proteomes" id="UP000319700">
    <property type="component" value="Unassembled WGS sequence"/>
</dbReference>
<reference evidence="1 2" key="1">
    <citation type="journal article" date="2019" name="Environ. Microbiol.">
        <title>Species interactions and distinct microbial communities in high Arctic permafrost affected cryosols are associated with the CH4 and CO2 gas fluxes.</title>
        <authorList>
            <person name="Altshuler I."/>
            <person name="Hamel J."/>
            <person name="Turney S."/>
            <person name="Magnuson E."/>
            <person name="Levesque R."/>
            <person name="Greer C."/>
            <person name="Whyte L.G."/>
        </authorList>
    </citation>
    <scope>NUCLEOTIDE SEQUENCE [LARGE SCALE GENOMIC DNA]</scope>
    <source>
        <strain evidence="1 2">42</strain>
    </source>
</reference>
<dbReference type="RefSeq" id="WP_140505895.1">
    <property type="nucleotide sequence ID" value="NZ_RCZH01000005.1"/>
</dbReference>
<keyword evidence="2" id="KW-1185">Reference proteome</keyword>
<dbReference type="AlphaFoldDB" id="A0A502EWX7"/>
<accession>A0A502EWX7</accession>